<evidence type="ECO:0000256" key="2">
    <source>
        <dbReference type="ARBA" id="ARBA00022723"/>
    </source>
</evidence>
<proteinExistence type="predicted"/>
<feature type="domain" description="Cytochrome c" evidence="5">
    <location>
        <begin position="27"/>
        <end position="119"/>
    </location>
</feature>
<accession>A6GFL8</accession>
<keyword evidence="3 4" id="KW-0408">Iron</keyword>
<organism evidence="6 7">
    <name type="scientific">Plesiocystis pacifica SIR-1</name>
    <dbReference type="NCBI Taxonomy" id="391625"/>
    <lineage>
        <taxon>Bacteria</taxon>
        <taxon>Pseudomonadati</taxon>
        <taxon>Myxococcota</taxon>
        <taxon>Polyangia</taxon>
        <taxon>Nannocystales</taxon>
        <taxon>Nannocystaceae</taxon>
        <taxon>Plesiocystis</taxon>
    </lineage>
</organism>
<comment type="caution">
    <text evidence="6">The sequence shown here is derived from an EMBL/GenBank/DDBJ whole genome shotgun (WGS) entry which is preliminary data.</text>
</comment>
<dbReference type="GO" id="GO:0009055">
    <property type="term" value="F:electron transfer activity"/>
    <property type="evidence" value="ECO:0007669"/>
    <property type="project" value="InterPro"/>
</dbReference>
<dbReference type="Pfam" id="PF13442">
    <property type="entry name" value="Cytochrome_CBB3"/>
    <property type="match status" value="1"/>
</dbReference>
<dbReference type="AlphaFoldDB" id="A6GFL8"/>
<protein>
    <recommendedName>
        <fullName evidence="5">Cytochrome c domain-containing protein</fullName>
    </recommendedName>
</protein>
<evidence type="ECO:0000259" key="5">
    <source>
        <dbReference type="PROSITE" id="PS51007"/>
    </source>
</evidence>
<dbReference type="SUPFAM" id="SSF46626">
    <property type="entry name" value="Cytochrome c"/>
    <property type="match status" value="1"/>
</dbReference>
<evidence type="ECO:0000313" key="6">
    <source>
        <dbReference type="EMBL" id="EDM75332.1"/>
    </source>
</evidence>
<dbReference type="Gene3D" id="1.10.760.10">
    <property type="entry name" value="Cytochrome c-like domain"/>
    <property type="match status" value="1"/>
</dbReference>
<dbReference type="InterPro" id="IPR036909">
    <property type="entry name" value="Cyt_c-like_dom_sf"/>
</dbReference>
<sequence>MGVAACDGGAPTFTEPMTLGGREVPAETLEQGRDLYRRYCVSCHGEDGSGQGPAARNLRFPPRDFRKAEFTFAPEGALPSHEALVDRIRSGVPERGMPPWVGMKDEDLSALADYIKTFSPRWKEGGA</sequence>
<dbReference type="Proteomes" id="UP000005801">
    <property type="component" value="Unassembled WGS sequence"/>
</dbReference>
<gene>
    <name evidence="6" type="ORF">PPSIR1_01112</name>
</gene>
<dbReference type="GO" id="GO:0046872">
    <property type="term" value="F:metal ion binding"/>
    <property type="evidence" value="ECO:0007669"/>
    <property type="project" value="UniProtKB-KW"/>
</dbReference>
<keyword evidence="7" id="KW-1185">Reference proteome</keyword>
<evidence type="ECO:0000256" key="1">
    <source>
        <dbReference type="ARBA" id="ARBA00022617"/>
    </source>
</evidence>
<dbReference type="InterPro" id="IPR009056">
    <property type="entry name" value="Cyt_c-like_dom"/>
</dbReference>
<dbReference type="eggNOG" id="COG2010">
    <property type="taxonomic scope" value="Bacteria"/>
</dbReference>
<keyword evidence="1 4" id="KW-0349">Heme</keyword>
<dbReference type="PROSITE" id="PS51007">
    <property type="entry name" value="CYTC"/>
    <property type="match status" value="1"/>
</dbReference>
<evidence type="ECO:0000313" key="7">
    <source>
        <dbReference type="Proteomes" id="UP000005801"/>
    </source>
</evidence>
<evidence type="ECO:0000256" key="3">
    <source>
        <dbReference type="ARBA" id="ARBA00023004"/>
    </source>
</evidence>
<dbReference type="STRING" id="391625.PPSIR1_01112"/>
<evidence type="ECO:0000256" key="4">
    <source>
        <dbReference type="PROSITE-ProRule" id="PRU00433"/>
    </source>
</evidence>
<keyword evidence="2 4" id="KW-0479">Metal-binding</keyword>
<dbReference type="EMBL" id="ABCS01000095">
    <property type="protein sequence ID" value="EDM75332.1"/>
    <property type="molecule type" value="Genomic_DNA"/>
</dbReference>
<dbReference type="GO" id="GO:0020037">
    <property type="term" value="F:heme binding"/>
    <property type="evidence" value="ECO:0007669"/>
    <property type="project" value="InterPro"/>
</dbReference>
<name>A6GFL8_9BACT</name>
<reference evidence="6 7" key="1">
    <citation type="submission" date="2007-06" db="EMBL/GenBank/DDBJ databases">
        <authorList>
            <person name="Shimkets L."/>
            <person name="Ferriera S."/>
            <person name="Johnson J."/>
            <person name="Kravitz S."/>
            <person name="Beeson K."/>
            <person name="Sutton G."/>
            <person name="Rogers Y.-H."/>
            <person name="Friedman R."/>
            <person name="Frazier M."/>
            <person name="Venter J.C."/>
        </authorList>
    </citation>
    <scope>NUCLEOTIDE SEQUENCE [LARGE SCALE GENOMIC DNA]</scope>
    <source>
        <strain evidence="6 7">SIR-1</strain>
    </source>
</reference>